<geneLocation type="plasmid" evidence="2 3">
    <name>unnamed 1</name>
</geneLocation>
<protein>
    <submittedName>
        <fullName evidence="2">Uncharacterized protein</fullName>
    </submittedName>
</protein>
<dbReference type="EMBL" id="CP014526">
    <property type="protein sequence ID" value="AMW35705.1"/>
    <property type="molecule type" value="Genomic_DNA"/>
</dbReference>
<keyword evidence="2" id="KW-0614">Plasmid</keyword>
<reference evidence="2 3" key="1">
    <citation type="submission" date="2016-02" db="EMBL/GenBank/DDBJ databases">
        <title>Complete Genome of H5569, the type strain of the newly described species Haematospirillium jordaniae.</title>
        <authorList>
            <person name="Nicholson A.C."/>
            <person name="Humrighouse B.W."/>
            <person name="Loparov V."/>
            <person name="McQuiston J.R."/>
        </authorList>
    </citation>
    <scope>NUCLEOTIDE SEQUENCE [LARGE SCALE GENOMIC DNA]</scope>
    <source>
        <strain evidence="2 3">H5569</strain>
        <plasmid evidence="3">Plasmid unnamed 1</plasmid>
    </source>
</reference>
<dbReference type="KEGG" id="hjo:AY555_09990"/>
<gene>
    <name evidence="2" type="ORF">AY555_09990</name>
</gene>
<evidence type="ECO:0000313" key="3">
    <source>
        <dbReference type="Proteomes" id="UP000076066"/>
    </source>
</evidence>
<feature type="region of interest" description="Disordered" evidence="1">
    <location>
        <begin position="124"/>
        <end position="144"/>
    </location>
</feature>
<evidence type="ECO:0000313" key="2">
    <source>
        <dbReference type="EMBL" id="AMW35705.1"/>
    </source>
</evidence>
<feature type="region of interest" description="Disordered" evidence="1">
    <location>
        <begin position="90"/>
        <end position="110"/>
    </location>
</feature>
<dbReference type="Proteomes" id="UP000076066">
    <property type="component" value="Plasmid unnamed 1"/>
</dbReference>
<evidence type="ECO:0000256" key="1">
    <source>
        <dbReference type="SAM" id="MobiDB-lite"/>
    </source>
</evidence>
<dbReference type="RefSeq" id="WP_066136918.1">
    <property type="nucleotide sequence ID" value="NZ_CP014526.1"/>
</dbReference>
<keyword evidence="3" id="KW-1185">Reference proteome</keyword>
<dbReference type="GeneID" id="53317482"/>
<sequence length="144" mass="15198">MPAVITRLALRHPLVVLAALAAMVTWQWRTVSGLRGDLEDAMVRLSAAEQANATNIAALSVLRMERDRIVARLGEVSAADAQRSAVAATIKESSRHASGPKDTCQSVSPGLRAALDGLRRARLQTNSDTRGAHGAASVPADLQP</sequence>
<proteinExistence type="predicted"/>
<organism evidence="2 3">
    <name type="scientific">Haematospirillum jordaniae</name>
    <dbReference type="NCBI Taxonomy" id="1549855"/>
    <lineage>
        <taxon>Bacteria</taxon>
        <taxon>Pseudomonadati</taxon>
        <taxon>Pseudomonadota</taxon>
        <taxon>Alphaproteobacteria</taxon>
        <taxon>Rhodospirillales</taxon>
        <taxon>Novispirillaceae</taxon>
        <taxon>Haematospirillum</taxon>
    </lineage>
</organism>
<name>A0A143DG47_9PROT</name>
<dbReference type="AlphaFoldDB" id="A0A143DG47"/>
<accession>A0A143DG47</accession>